<dbReference type="Proteomes" id="UP001153404">
    <property type="component" value="Unassembled WGS sequence"/>
</dbReference>
<dbReference type="InterPro" id="IPR009293">
    <property type="entry name" value="UPF0478"/>
</dbReference>
<gene>
    <name evidence="3" type="ORF">OMP40_16810</name>
</gene>
<sequence>MSNQALMAWSVVVVAISFAALCVYLIVTLKAARETLVSVQGTIKEANQTVGMLHTKVEDLTNNVKVISEDVKNKIRSTDDFFQAARNAGMTLKETTGAVKDISTTLSRAVRQQVAALEPGPEHKKTWTEWFKIGMNVVSAIRSAKQQSKEEKAVFAAERQEEEHRLYDSAAYVPEPFQPGGQRVYNGHSHS</sequence>
<comment type="caution">
    <text evidence="3">The sequence shown here is derived from an EMBL/GenBank/DDBJ whole genome shotgun (WGS) entry which is preliminary data.</text>
</comment>
<keyword evidence="2" id="KW-0812">Transmembrane</keyword>
<keyword evidence="2" id="KW-0472">Membrane</keyword>
<evidence type="ECO:0000313" key="3">
    <source>
        <dbReference type="EMBL" id="MDG0810840.1"/>
    </source>
</evidence>
<keyword evidence="1" id="KW-0175">Coiled coil</keyword>
<feature type="transmembrane region" description="Helical" evidence="2">
    <location>
        <begin position="6"/>
        <end position="27"/>
    </location>
</feature>
<evidence type="ECO:0000256" key="2">
    <source>
        <dbReference type="SAM" id="Phobius"/>
    </source>
</evidence>
<feature type="coiled-coil region" evidence="1">
    <location>
        <begin position="29"/>
        <end position="63"/>
    </location>
</feature>
<dbReference type="Pfam" id="PF06103">
    <property type="entry name" value="DUF948"/>
    <property type="match status" value="1"/>
</dbReference>
<dbReference type="EMBL" id="JAPDIA010000003">
    <property type="protein sequence ID" value="MDG0810840.1"/>
    <property type="molecule type" value="Genomic_DNA"/>
</dbReference>
<keyword evidence="4" id="KW-1185">Reference proteome</keyword>
<accession>A0A9X4KTR7</accession>
<dbReference type="AlphaFoldDB" id="A0A9X4KTR7"/>
<reference evidence="3" key="1">
    <citation type="submission" date="2022-10" db="EMBL/GenBank/DDBJ databases">
        <title>Comparative genomic analysis of Cohnella hashimotonis sp. nov., isolated from the International Space Station.</title>
        <authorList>
            <person name="Simpson A."/>
            <person name="Venkateswaran K."/>
        </authorList>
    </citation>
    <scope>NUCLEOTIDE SEQUENCE</scope>
    <source>
        <strain evidence="3">DSM 28161</strain>
    </source>
</reference>
<dbReference type="PANTHER" id="PTHR40070:SF1">
    <property type="entry name" value="UPF0478 PROTEIN YTXG"/>
    <property type="match status" value="1"/>
</dbReference>
<dbReference type="PANTHER" id="PTHR40070">
    <property type="entry name" value="UPF0478 PROTEIN YTXG"/>
    <property type="match status" value="1"/>
</dbReference>
<keyword evidence="2" id="KW-1133">Transmembrane helix</keyword>
<dbReference type="RefSeq" id="WP_277532900.1">
    <property type="nucleotide sequence ID" value="NZ_JAPDIA010000003.1"/>
</dbReference>
<proteinExistence type="predicted"/>
<evidence type="ECO:0000313" key="4">
    <source>
        <dbReference type="Proteomes" id="UP001153404"/>
    </source>
</evidence>
<protein>
    <submittedName>
        <fullName evidence="3">DUF948 domain-containing protein</fullName>
    </submittedName>
</protein>
<organism evidence="3 4">
    <name type="scientific">Cohnella rhizosphaerae</name>
    <dbReference type="NCBI Taxonomy" id="1457232"/>
    <lineage>
        <taxon>Bacteria</taxon>
        <taxon>Bacillati</taxon>
        <taxon>Bacillota</taxon>
        <taxon>Bacilli</taxon>
        <taxon>Bacillales</taxon>
        <taxon>Paenibacillaceae</taxon>
        <taxon>Cohnella</taxon>
    </lineage>
</organism>
<evidence type="ECO:0000256" key="1">
    <source>
        <dbReference type="SAM" id="Coils"/>
    </source>
</evidence>
<name>A0A9X4KTR7_9BACL</name>